<keyword evidence="3 10" id="KW-0147">Chitin-binding</keyword>
<dbReference type="FunFam" id="3.20.20.80:FF:000159">
    <property type="entry name" value="Class V chitinase, putative"/>
    <property type="match status" value="1"/>
</dbReference>
<evidence type="ECO:0000256" key="14">
    <source>
        <dbReference type="SAM" id="SignalP"/>
    </source>
</evidence>
<dbReference type="SMART" id="SM00636">
    <property type="entry name" value="Glyco_18"/>
    <property type="match status" value="1"/>
</dbReference>
<feature type="chain" id="PRO_5040803692" description="chitinase" evidence="14">
    <location>
        <begin position="18"/>
        <end position="455"/>
    </location>
</feature>
<feature type="signal peptide" evidence="14">
    <location>
        <begin position="1"/>
        <end position="17"/>
    </location>
</feature>
<evidence type="ECO:0000256" key="3">
    <source>
        <dbReference type="ARBA" id="ARBA00022669"/>
    </source>
</evidence>
<dbReference type="InterPro" id="IPR036861">
    <property type="entry name" value="Endochitinase-like_sf"/>
</dbReference>
<dbReference type="GO" id="GO:0008843">
    <property type="term" value="F:endochitinase activity"/>
    <property type="evidence" value="ECO:0007669"/>
    <property type="project" value="UniProtKB-EC"/>
</dbReference>
<reference evidence="17" key="1">
    <citation type="submission" date="2022-11" db="EMBL/GenBank/DDBJ databases">
        <authorList>
            <person name="Petersen C."/>
        </authorList>
    </citation>
    <scope>NUCLEOTIDE SEQUENCE</scope>
    <source>
        <strain evidence="17">IBT 16849</strain>
    </source>
</reference>
<dbReference type="Proteomes" id="UP001150879">
    <property type="component" value="Unassembled WGS sequence"/>
</dbReference>
<keyword evidence="5" id="KW-0146">Chitin degradation</keyword>
<keyword evidence="14" id="KW-0732">Signal</keyword>
<feature type="region of interest" description="Disordered" evidence="13">
    <location>
        <begin position="426"/>
        <end position="455"/>
    </location>
</feature>
<dbReference type="AlphaFoldDB" id="A0A9W9N0J1"/>
<sequence>MFKRLALGLLAVQAVAATRFAMYIDEWHVTALPGKDKTEGVDYAIMSFAASKLFNSDPPEAYKPFEAPATMRNRFSPNTKLMVAIGGWGDTAGFSEGAKDEASRTRYAKNVAAMLDAHGFDGVDIDWEYPGGNGQDYKDIPNSKKVAEIETYPLFLEAIRKAIGNKILSIAVPGRKQDFIAFTKEQGPKIFKSVDIINVMSYDLTNRRDNVTNHHSGVQVSLDTINEYLAIGATPEKINLGFAYYAKWFTTDPNSDCNENPLGCHLAKLENDDGSDNGKSGVLTFEASTMSPAPKDLKEGSTGVCGFAAKAKCPSGSCCSSSGYCGTSDQFCQAGCLSEYGTCKGVSITDSWRKAQKDGKTDAKGGGQYYFDSDSHIFWTWDTPEMIARKFTEIVAAKKLGGIMAWSLGEDTYKFEHLAAMQKGLKSHPAKVDAPPKVVTSPKPKMSPKPEKGCD</sequence>
<dbReference type="Pfam" id="PF00187">
    <property type="entry name" value="Chitin_bind_1"/>
    <property type="match status" value="1"/>
</dbReference>
<keyword evidence="4 11" id="KW-0378">Hydrolase</keyword>
<comment type="caution">
    <text evidence="17">The sequence shown here is derived from an EMBL/GenBank/DDBJ whole genome shotgun (WGS) entry which is preliminary data.</text>
</comment>
<dbReference type="PANTHER" id="PTHR11177">
    <property type="entry name" value="CHITINASE"/>
    <property type="match status" value="1"/>
</dbReference>
<dbReference type="EMBL" id="JAPQKP010000001">
    <property type="protein sequence ID" value="KAJ5210832.1"/>
    <property type="molecule type" value="Genomic_DNA"/>
</dbReference>
<dbReference type="InterPro" id="IPR011583">
    <property type="entry name" value="Chitinase_II/V-like_cat"/>
</dbReference>
<dbReference type="PROSITE" id="PS50941">
    <property type="entry name" value="CHIT_BIND_I_2"/>
    <property type="match status" value="1"/>
</dbReference>
<dbReference type="Pfam" id="PF00704">
    <property type="entry name" value="Glyco_hydro_18"/>
    <property type="match status" value="1"/>
</dbReference>
<dbReference type="InterPro" id="IPR001579">
    <property type="entry name" value="Glyco_hydro_18_chit_AS"/>
</dbReference>
<evidence type="ECO:0000256" key="10">
    <source>
        <dbReference type="PROSITE-ProRule" id="PRU00261"/>
    </source>
</evidence>
<evidence type="ECO:0000256" key="6">
    <source>
        <dbReference type="ARBA" id="ARBA00023026"/>
    </source>
</evidence>
<dbReference type="EC" id="3.2.1.14" evidence="2"/>
<dbReference type="InterPro" id="IPR018371">
    <property type="entry name" value="Chitin-binding_1_CS"/>
</dbReference>
<dbReference type="PROSITE" id="PS01095">
    <property type="entry name" value="GH18_1"/>
    <property type="match status" value="1"/>
</dbReference>
<evidence type="ECO:0000256" key="12">
    <source>
        <dbReference type="RuleBase" id="RU004453"/>
    </source>
</evidence>
<dbReference type="GO" id="GO:0006032">
    <property type="term" value="P:chitin catabolic process"/>
    <property type="evidence" value="ECO:0007669"/>
    <property type="project" value="UniProtKB-KW"/>
</dbReference>
<dbReference type="GO" id="GO:0005576">
    <property type="term" value="C:extracellular region"/>
    <property type="evidence" value="ECO:0007669"/>
    <property type="project" value="TreeGrafter"/>
</dbReference>
<comment type="catalytic activity">
    <reaction evidence="1">
        <text>Random endo-hydrolysis of N-acetyl-beta-D-glucosaminide (1-&gt;4)-beta-linkages in chitin and chitodextrins.</text>
        <dbReference type="EC" id="3.2.1.14"/>
    </reaction>
</comment>
<protein>
    <recommendedName>
        <fullName evidence="2">chitinase</fullName>
        <ecNumber evidence="2">3.2.1.14</ecNumber>
    </recommendedName>
</protein>
<feature type="domain" description="GH18" evidence="16">
    <location>
        <begin position="18"/>
        <end position="428"/>
    </location>
</feature>
<dbReference type="InterPro" id="IPR001223">
    <property type="entry name" value="Glyco_hydro18_cat"/>
</dbReference>
<feature type="disulfide bond" evidence="10">
    <location>
        <begin position="318"/>
        <end position="332"/>
    </location>
</feature>
<evidence type="ECO:0000256" key="1">
    <source>
        <dbReference type="ARBA" id="ARBA00000822"/>
    </source>
</evidence>
<dbReference type="InterPro" id="IPR017853">
    <property type="entry name" value="GH"/>
</dbReference>
<dbReference type="GO" id="GO:0000272">
    <property type="term" value="P:polysaccharide catabolic process"/>
    <property type="evidence" value="ECO:0007669"/>
    <property type="project" value="UniProtKB-KW"/>
</dbReference>
<feature type="domain" description="Chitin-binding type-1" evidence="15">
    <location>
        <begin position="302"/>
        <end position="345"/>
    </location>
</feature>
<dbReference type="GO" id="GO:0008061">
    <property type="term" value="F:chitin binding"/>
    <property type="evidence" value="ECO:0007669"/>
    <property type="project" value="UniProtKB-UniRule"/>
</dbReference>
<reference evidence="17" key="2">
    <citation type="journal article" date="2023" name="IMA Fungus">
        <title>Comparative genomic study of the Penicillium genus elucidates a diverse pangenome and 15 lateral gene transfer events.</title>
        <authorList>
            <person name="Petersen C."/>
            <person name="Sorensen T."/>
            <person name="Nielsen M.R."/>
            <person name="Sondergaard T.E."/>
            <person name="Sorensen J.L."/>
            <person name="Fitzpatrick D.A."/>
            <person name="Frisvad J.C."/>
            <person name="Nielsen K.L."/>
        </authorList>
    </citation>
    <scope>NUCLEOTIDE SEQUENCE</scope>
    <source>
        <strain evidence="17">IBT 16849</strain>
    </source>
</reference>
<dbReference type="SUPFAM" id="SSF51445">
    <property type="entry name" value="(Trans)glycosidases"/>
    <property type="match status" value="1"/>
</dbReference>
<feature type="disulfide bond" evidence="10">
    <location>
        <begin position="313"/>
        <end position="325"/>
    </location>
</feature>
<comment type="similarity">
    <text evidence="12">Belongs to the glycosyl hydrolase 18 family.</text>
</comment>
<name>A0A9W9N0J1_9EURO</name>
<keyword evidence="10" id="KW-1015">Disulfide bond</keyword>
<evidence type="ECO:0000256" key="7">
    <source>
        <dbReference type="ARBA" id="ARBA00023277"/>
    </source>
</evidence>
<keyword evidence="7" id="KW-0119">Carbohydrate metabolism</keyword>
<comment type="caution">
    <text evidence="10">Lacks conserved residue(s) required for the propagation of feature annotation.</text>
</comment>
<dbReference type="PANTHER" id="PTHR11177:SF337">
    <property type="entry name" value="CHITINASE"/>
    <property type="match status" value="1"/>
</dbReference>
<evidence type="ECO:0000256" key="13">
    <source>
        <dbReference type="SAM" id="MobiDB-lite"/>
    </source>
</evidence>
<evidence type="ECO:0000256" key="5">
    <source>
        <dbReference type="ARBA" id="ARBA00023024"/>
    </source>
</evidence>
<gene>
    <name evidence="17" type="ORF">N7472_000971</name>
</gene>
<evidence type="ECO:0000256" key="8">
    <source>
        <dbReference type="ARBA" id="ARBA00023295"/>
    </source>
</evidence>
<organism evidence="17 18">
    <name type="scientific">Penicillium cf. griseofulvum</name>
    <dbReference type="NCBI Taxonomy" id="2972120"/>
    <lineage>
        <taxon>Eukaryota</taxon>
        <taxon>Fungi</taxon>
        <taxon>Dikarya</taxon>
        <taxon>Ascomycota</taxon>
        <taxon>Pezizomycotina</taxon>
        <taxon>Eurotiomycetes</taxon>
        <taxon>Eurotiomycetidae</taxon>
        <taxon>Eurotiales</taxon>
        <taxon>Aspergillaceae</taxon>
        <taxon>Penicillium</taxon>
    </lineage>
</organism>
<proteinExistence type="inferred from homology"/>
<evidence type="ECO:0000256" key="9">
    <source>
        <dbReference type="ARBA" id="ARBA00023326"/>
    </source>
</evidence>
<dbReference type="Gene3D" id="3.20.20.80">
    <property type="entry name" value="Glycosidases"/>
    <property type="match status" value="1"/>
</dbReference>
<dbReference type="PROSITE" id="PS00026">
    <property type="entry name" value="CHIT_BIND_I_1"/>
    <property type="match status" value="1"/>
</dbReference>
<dbReference type="SUPFAM" id="SSF57016">
    <property type="entry name" value="Plant lectins/antimicrobial peptides"/>
    <property type="match status" value="1"/>
</dbReference>
<keyword evidence="9" id="KW-0624">Polysaccharide degradation</keyword>
<evidence type="ECO:0000256" key="2">
    <source>
        <dbReference type="ARBA" id="ARBA00012729"/>
    </source>
</evidence>
<dbReference type="Gene3D" id="3.30.60.10">
    <property type="entry name" value="Endochitinase-like"/>
    <property type="match status" value="1"/>
</dbReference>
<evidence type="ECO:0000256" key="11">
    <source>
        <dbReference type="RuleBase" id="RU000489"/>
    </source>
</evidence>
<evidence type="ECO:0000313" key="17">
    <source>
        <dbReference type="EMBL" id="KAJ5210832.1"/>
    </source>
</evidence>
<feature type="compositionally biased region" description="Low complexity" evidence="13">
    <location>
        <begin position="435"/>
        <end position="444"/>
    </location>
</feature>
<evidence type="ECO:0000313" key="18">
    <source>
        <dbReference type="Proteomes" id="UP001150879"/>
    </source>
</evidence>
<dbReference type="InterPro" id="IPR001002">
    <property type="entry name" value="Chitin-bd_1"/>
</dbReference>
<evidence type="ECO:0000256" key="4">
    <source>
        <dbReference type="ARBA" id="ARBA00022801"/>
    </source>
</evidence>
<keyword evidence="18" id="KW-1185">Reference proteome</keyword>
<accession>A0A9W9N0J1</accession>
<evidence type="ECO:0000259" key="15">
    <source>
        <dbReference type="PROSITE" id="PS50941"/>
    </source>
</evidence>
<keyword evidence="6" id="KW-0843">Virulence</keyword>
<dbReference type="PROSITE" id="PS51910">
    <property type="entry name" value="GH18_2"/>
    <property type="match status" value="1"/>
</dbReference>
<dbReference type="InterPro" id="IPR050314">
    <property type="entry name" value="Glycosyl_Hydrlase_18"/>
</dbReference>
<keyword evidence="8 11" id="KW-0326">Glycosidase</keyword>
<evidence type="ECO:0000259" key="16">
    <source>
        <dbReference type="PROSITE" id="PS51910"/>
    </source>
</evidence>